<dbReference type="AlphaFoldDB" id="I5D693"/>
<reference evidence="2 3" key="1">
    <citation type="journal article" date="2012" name="Appl. Environ. Microbiol.">
        <title>Emergence of Atypical Mycoplasma agalactiae Strains Harboring a New Prophage and Associated with an Alpine Wild Ungulate Mortality Episode.</title>
        <authorList>
            <person name="Tardy F."/>
            <person name="Baranowski E."/>
            <person name="Nouvel L.X."/>
            <person name="Mick V."/>
            <person name="Manso-Silvan L."/>
            <person name="Thiaucourt F."/>
            <person name="Thebault P."/>
            <person name="Breton M."/>
            <person name="Sirand-Pugnet P."/>
            <person name="Blanchard A."/>
            <person name="Garnier A."/>
            <person name="Gibert P."/>
            <person name="Game Y."/>
            <person name="Poumarat F."/>
            <person name="Citti C."/>
        </authorList>
    </citation>
    <scope>NUCLEOTIDE SEQUENCE [LARGE SCALE GENOMIC DNA]</scope>
    <source>
        <strain evidence="2 3">14628</strain>
    </source>
</reference>
<accession>I5D693</accession>
<keyword evidence="1" id="KW-0812">Transmembrane</keyword>
<evidence type="ECO:0000313" key="3">
    <source>
        <dbReference type="Proteomes" id="UP000003181"/>
    </source>
</evidence>
<dbReference type="RefSeq" id="WP_004024068.1">
    <property type="nucleotide sequence ID" value="NZ_AJPR01000006.1"/>
</dbReference>
<gene>
    <name evidence="2" type="ORF">MAGb_3110</name>
</gene>
<name>I5D693_MYCAA</name>
<organism evidence="2 3">
    <name type="scientific">Mycoplasmopsis agalactiae 14628</name>
    <dbReference type="NCBI Taxonomy" id="1110504"/>
    <lineage>
        <taxon>Bacteria</taxon>
        <taxon>Bacillati</taxon>
        <taxon>Mycoplasmatota</taxon>
        <taxon>Mycoplasmoidales</taxon>
        <taxon>Metamycoplasmataceae</taxon>
        <taxon>Mycoplasmopsis</taxon>
    </lineage>
</organism>
<sequence length="125" mass="14692">MITALVIWIMNTIPASVEAISRVLPMVKDPEVIDQIIQLDIYSFFNTLTRVEKAGTYFVLVFELALWAWGIMLFFTRWIPQKLKDKKNKSIDQVNTLKSIKWKLENNMALSKSEQKFYKKYNNAK</sequence>
<feature type="transmembrane region" description="Helical" evidence="1">
    <location>
        <begin position="57"/>
        <end position="79"/>
    </location>
</feature>
<protein>
    <submittedName>
        <fullName evidence="2">Uncharacterized protein</fullName>
    </submittedName>
</protein>
<keyword evidence="1" id="KW-1133">Transmembrane helix</keyword>
<dbReference type="Proteomes" id="UP000003181">
    <property type="component" value="Unassembled WGS sequence"/>
</dbReference>
<dbReference type="STRING" id="1110504.MAGb_3110"/>
<evidence type="ECO:0000313" key="2">
    <source>
        <dbReference type="EMBL" id="EIN15202.1"/>
    </source>
</evidence>
<dbReference type="EMBL" id="AJPR01000006">
    <property type="protein sequence ID" value="EIN15202.1"/>
    <property type="molecule type" value="Genomic_DNA"/>
</dbReference>
<dbReference type="OrthoDB" id="400176at2"/>
<dbReference type="PATRIC" id="fig|1110504.5.peg.311"/>
<comment type="caution">
    <text evidence="2">The sequence shown here is derived from an EMBL/GenBank/DDBJ whole genome shotgun (WGS) entry which is preliminary data.</text>
</comment>
<evidence type="ECO:0000256" key="1">
    <source>
        <dbReference type="SAM" id="Phobius"/>
    </source>
</evidence>
<proteinExistence type="predicted"/>
<keyword evidence="1" id="KW-0472">Membrane</keyword>